<keyword evidence="2" id="KW-0808">Transferase</keyword>
<accession>A0A4S3TK48</accession>
<gene>
    <name evidence="2" type="ORF">D8Y22_16110</name>
</gene>
<dbReference type="SUPFAM" id="SSF110857">
    <property type="entry name" value="Gamma-glutamyl cyclotransferase-like"/>
    <property type="match status" value="1"/>
</dbReference>
<protein>
    <submittedName>
        <fullName evidence="2">Gamma-glutamylcyclotransferase</fullName>
    </submittedName>
</protein>
<dbReference type="CDD" id="cd06661">
    <property type="entry name" value="GGCT_like"/>
    <property type="match status" value="1"/>
</dbReference>
<sequence>MYVFVYGTLTDPARVDRVLTGHRYALEDDAILEGVHRVEGQYPTLAPGGSVDGRLLEVDSAALAALDRYEGVENGLYARVSIPFRTGGASAATYVGDPARLGLGEPDWWPAGSSFQDRVRTLLERVDPVVQRRE</sequence>
<proteinExistence type="predicted"/>
<reference evidence="2 3" key="1">
    <citation type="submission" date="2018-10" db="EMBL/GenBank/DDBJ databases">
        <title>Natronolimnobius sp. XQ-INN 246 isolated from Inner Mongolia Autonomous Region of China.</title>
        <authorList>
            <person name="Xue Q."/>
        </authorList>
    </citation>
    <scope>NUCLEOTIDE SEQUENCE [LARGE SCALE GENOMIC DNA]</scope>
    <source>
        <strain evidence="2 3">XQ-INN 246</strain>
    </source>
</reference>
<dbReference type="InterPro" id="IPR013024">
    <property type="entry name" value="GGCT-like"/>
</dbReference>
<evidence type="ECO:0000259" key="1">
    <source>
        <dbReference type="Pfam" id="PF06094"/>
    </source>
</evidence>
<dbReference type="AlphaFoldDB" id="A0A4S3TK48"/>
<dbReference type="Pfam" id="PF06094">
    <property type="entry name" value="GGACT"/>
    <property type="match status" value="1"/>
</dbReference>
<name>A0A4S3TK48_9EURY</name>
<evidence type="ECO:0000313" key="3">
    <source>
        <dbReference type="Proteomes" id="UP000318864"/>
    </source>
</evidence>
<dbReference type="EMBL" id="RBZW01000055">
    <property type="protein sequence ID" value="THE63940.1"/>
    <property type="molecule type" value="Genomic_DNA"/>
</dbReference>
<dbReference type="InterPro" id="IPR009288">
    <property type="entry name" value="AIG2-like_dom"/>
</dbReference>
<evidence type="ECO:0000313" key="2">
    <source>
        <dbReference type="EMBL" id="THE63940.1"/>
    </source>
</evidence>
<dbReference type="OrthoDB" id="198684at2157"/>
<dbReference type="InterPro" id="IPR036568">
    <property type="entry name" value="GGCT-like_sf"/>
</dbReference>
<feature type="domain" description="Gamma-glutamylcyclotransferase AIG2-like" evidence="1">
    <location>
        <begin position="3"/>
        <end position="96"/>
    </location>
</feature>
<organism evidence="2 3">
    <name type="scientific">Salinadaptatus halalkaliphilus</name>
    <dbReference type="NCBI Taxonomy" id="2419781"/>
    <lineage>
        <taxon>Archaea</taxon>
        <taxon>Methanobacteriati</taxon>
        <taxon>Methanobacteriota</taxon>
        <taxon>Stenosarchaea group</taxon>
        <taxon>Halobacteria</taxon>
        <taxon>Halobacteriales</taxon>
        <taxon>Natrialbaceae</taxon>
        <taxon>Salinadaptatus</taxon>
    </lineage>
</organism>
<dbReference type="GO" id="GO:0016740">
    <property type="term" value="F:transferase activity"/>
    <property type="evidence" value="ECO:0007669"/>
    <property type="project" value="UniProtKB-KW"/>
</dbReference>
<comment type="caution">
    <text evidence="2">The sequence shown here is derived from an EMBL/GenBank/DDBJ whole genome shotgun (WGS) entry which is preliminary data.</text>
</comment>
<dbReference type="Gene3D" id="3.10.490.10">
    <property type="entry name" value="Gamma-glutamyl cyclotransferase-like"/>
    <property type="match status" value="1"/>
</dbReference>
<dbReference type="Proteomes" id="UP000318864">
    <property type="component" value="Unassembled WGS sequence"/>
</dbReference>
<dbReference type="RefSeq" id="WP_141465696.1">
    <property type="nucleotide sequence ID" value="NZ_RBZW01000055.1"/>
</dbReference>
<keyword evidence="3" id="KW-1185">Reference proteome</keyword>